<dbReference type="PANTHER" id="PTHR16840:SF3">
    <property type="entry name" value="GROWTH ARREST-SPECIFIC PROTEIN 1"/>
    <property type="match status" value="1"/>
</dbReference>
<evidence type="ECO:0000256" key="1">
    <source>
        <dbReference type="ARBA" id="ARBA00004236"/>
    </source>
</evidence>
<evidence type="ECO:0000313" key="8">
    <source>
        <dbReference type="EMBL" id="KAJ1207095.1"/>
    </source>
</evidence>
<evidence type="ECO:0000256" key="5">
    <source>
        <dbReference type="ARBA" id="ARBA00023180"/>
    </source>
</evidence>
<dbReference type="InterPro" id="IPR039596">
    <property type="entry name" value="GAS1"/>
</dbReference>
<keyword evidence="5" id="KW-0325">Glycoprotein</keyword>
<feature type="chain" id="PRO_5043865969" description="GDNF/GAS1 domain-containing protein" evidence="6">
    <location>
        <begin position="20"/>
        <end position="276"/>
    </location>
</feature>
<feature type="signal peptide" evidence="6">
    <location>
        <begin position="1"/>
        <end position="19"/>
    </location>
</feature>
<dbReference type="PANTHER" id="PTHR16840">
    <property type="entry name" value="GROWTH ARREST-SPECIFIC PROTEIN 1"/>
    <property type="match status" value="1"/>
</dbReference>
<comment type="caution">
    <text evidence="8">The sequence shown here is derived from an EMBL/GenBank/DDBJ whole genome shotgun (WGS) entry which is preliminary data.</text>
</comment>
<name>A0AAV7VZH5_PLEWA</name>
<accession>A0AAV7VZH5</accession>
<comment type="subcellular location">
    <subcellularLocation>
        <location evidence="1">Cell membrane</location>
    </subcellularLocation>
</comment>
<dbReference type="SMART" id="SM00907">
    <property type="entry name" value="GDNF"/>
    <property type="match status" value="2"/>
</dbReference>
<evidence type="ECO:0000256" key="3">
    <source>
        <dbReference type="ARBA" id="ARBA00022729"/>
    </source>
</evidence>
<dbReference type="Pfam" id="PF02351">
    <property type="entry name" value="GDNF"/>
    <property type="match status" value="1"/>
</dbReference>
<evidence type="ECO:0000259" key="7">
    <source>
        <dbReference type="SMART" id="SM00907"/>
    </source>
</evidence>
<gene>
    <name evidence="8" type="ORF">NDU88_002487</name>
</gene>
<evidence type="ECO:0000256" key="2">
    <source>
        <dbReference type="ARBA" id="ARBA00022475"/>
    </source>
</evidence>
<keyword evidence="3 6" id="KW-0732">Signal</keyword>
<dbReference type="EMBL" id="JANPWB010000002">
    <property type="protein sequence ID" value="KAJ1207095.1"/>
    <property type="molecule type" value="Genomic_DNA"/>
</dbReference>
<keyword evidence="4" id="KW-0472">Membrane</keyword>
<feature type="domain" description="GDNF/GAS1" evidence="7">
    <location>
        <begin position="24"/>
        <end position="110"/>
    </location>
</feature>
<dbReference type="AlphaFoldDB" id="A0AAV7VZH5"/>
<proteinExistence type="predicted"/>
<organism evidence="8 9">
    <name type="scientific">Pleurodeles waltl</name>
    <name type="common">Iberian ribbed newt</name>
    <dbReference type="NCBI Taxonomy" id="8319"/>
    <lineage>
        <taxon>Eukaryota</taxon>
        <taxon>Metazoa</taxon>
        <taxon>Chordata</taxon>
        <taxon>Craniata</taxon>
        <taxon>Vertebrata</taxon>
        <taxon>Euteleostomi</taxon>
        <taxon>Amphibia</taxon>
        <taxon>Batrachia</taxon>
        <taxon>Caudata</taxon>
        <taxon>Salamandroidea</taxon>
        <taxon>Salamandridae</taxon>
        <taxon>Pleurodelinae</taxon>
        <taxon>Pleurodeles</taxon>
    </lineage>
</organism>
<dbReference type="GO" id="GO:0005886">
    <property type="term" value="C:plasma membrane"/>
    <property type="evidence" value="ECO:0007669"/>
    <property type="project" value="UniProtKB-SubCell"/>
</dbReference>
<reference evidence="8" key="1">
    <citation type="journal article" date="2022" name="bioRxiv">
        <title>Sequencing and chromosome-scale assembly of the giantPleurodeles waltlgenome.</title>
        <authorList>
            <person name="Brown T."/>
            <person name="Elewa A."/>
            <person name="Iarovenko S."/>
            <person name="Subramanian E."/>
            <person name="Araus A.J."/>
            <person name="Petzold A."/>
            <person name="Susuki M."/>
            <person name="Suzuki K.-i.T."/>
            <person name="Hayashi T."/>
            <person name="Toyoda A."/>
            <person name="Oliveira C."/>
            <person name="Osipova E."/>
            <person name="Leigh N.D."/>
            <person name="Simon A."/>
            <person name="Yun M.H."/>
        </authorList>
    </citation>
    <scope>NUCLEOTIDE SEQUENCE</scope>
    <source>
        <strain evidence="8">20211129_DDA</strain>
        <tissue evidence="8">Liver</tissue>
    </source>
</reference>
<evidence type="ECO:0000256" key="4">
    <source>
        <dbReference type="ARBA" id="ARBA00023136"/>
    </source>
</evidence>
<sequence>MAGVRVLLLTAVLLGAAAGRRLICWQALLQCQGEPDCKYAYGLYSEACEPVLLQHADLAGASPPRGRRCPSHCISALIQLNQTRHGPALEDCDCAKDESCRATKLAIEPCMPRTGASGASVLGCTEARRRCERDARCGAALGRYLAHCGKLFNGVRCAHECLAVIQEMLTLPKAMLLSECVCDGLERPICEAVKENMARLCFGEDTGTYQGGGSSGGSSPDDDYYDNYDEDLPTRVELEEARTVQDTGSSGDPSIAAPSLLLAAWTLATSILFSLL</sequence>
<protein>
    <recommendedName>
        <fullName evidence="7">GDNF/GAS1 domain-containing protein</fullName>
    </recommendedName>
</protein>
<dbReference type="GO" id="GO:0051726">
    <property type="term" value="P:regulation of cell cycle"/>
    <property type="evidence" value="ECO:0007669"/>
    <property type="project" value="InterPro"/>
</dbReference>
<keyword evidence="2" id="KW-1003">Cell membrane</keyword>
<evidence type="ECO:0000313" key="9">
    <source>
        <dbReference type="Proteomes" id="UP001066276"/>
    </source>
</evidence>
<evidence type="ECO:0000256" key="6">
    <source>
        <dbReference type="SAM" id="SignalP"/>
    </source>
</evidence>
<keyword evidence="9" id="KW-1185">Reference proteome</keyword>
<dbReference type="Proteomes" id="UP001066276">
    <property type="component" value="Chromosome 1_2"/>
</dbReference>
<dbReference type="InterPro" id="IPR016017">
    <property type="entry name" value="GDNF/GAS1"/>
</dbReference>
<feature type="domain" description="GDNF/GAS1" evidence="7">
    <location>
        <begin position="124"/>
        <end position="201"/>
    </location>
</feature>